<dbReference type="SUPFAM" id="SSF51182">
    <property type="entry name" value="RmlC-like cupins"/>
    <property type="match status" value="1"/>
</dbReference>
<dbReference type="InterPro" id="IPR014710">
    <property type="entry name" value="RmlC-like_jellyroll"/>
</dbReference>
<dbReference type="PANTHER" id="PTHR40943:SF1">
    <property type="entry name" value="CYTOPLASMIC PROTEIN"/>
    <property type="match status" value="1"/>
</dbReference>
<dbReference type="InterPro" id="IPR008579">
    <property type="entry name" value="UGlyAH_Cupin_dom"/>
</dbReference>
<reference evidence="3" key="1">
    <citation type="journal article" date="2019" name="Int. J. Syst. Evol. Microbiol.">
        <title>The Global Catalogue of Microorganisms (GCM) 10K type strain sequencing project: providing services to taxonomists for standard genome sequencing and annotation.</title>
        <authorList>
            <consortium name="The Broad Institute Genomics Platform"/>
            <consortium name="The Broad Institute Genome Sequencing Center for Infectious Disease"/>
            <person name="Wu L."/>
            <person name="Ma J."/>
        </authorList>
    </citation>
    <scope>NUCLEOTIDE SEQUENCE [LARGE SCALE GENOMIC DNA]</scope>
    <source>
        <strain evidence="3">JCM 16544</strain>
    </source>
</reference>
<evidence type="ECO:0000313" key="3">
    <source>
        <dbReference type="Proteomes" id="UP001501697"/>
    </source>
</evidence>
<dbReference type="Gene3D" id="2.60.120.10">
    <property type="entry name" value="Jelly Rolls"/>
    <property type="match status" value="1"/>
</dbReference>
<proteinExistence type="predicted"/>
<sequence>MTGLEAGTVADAASVALDHEPVPASLIVDGSPTTGFVELTELDGAEVGVWEMTPGAMRDTEADELFVVVAGSATVAFDDPALESIDLRPGSVVRLRAGMRTVWTVRETLRKVYIAP</sequence>
<evidence type="ECO:0000313" key="2">
    <source>
        <dbReference type="EMBL" id="GAA3633887.1"/>
    </source>
</evidence>
<dbReference type="RefSeq" id="WP_344737503.1">
    <property type="nucleotide sequence ID" value="NZ_BAAAYU010000005.1"/>
</dbReference>
<evidence type="ECO:0000259" key="1">
    <source>
        <dbReference type="Pfam" id="PF05899"/>
    </source>
</evidence>
<gene>
    <name evidence="2" type="ORF">GCM10022200_16330</name>
</gene>
<dbReference type="Pfam" id="PF05899">
    <property type="entry name" value="Cupin_3"/>
    <property type="match status" value="1"/>
</dbReference>
<dbReference type="EMBL" id="BAAAYU010000005">
    <property type="protein sequence ID" value="GAA3633887.1"/>
    <property type="molecule type" value="Genomic_DNA"/>
</dbReference>
<dbReference type="PANTHER" id="PTHR40943">
    <property type="entry name" value="CYTOPLASMIC PROTEIN-RELATED"/>
    <property type="match status" value="1"/>
</dbReference>
<dbReference type="Proteomes" id="UP001501697">
    <property type="component" value="Unassembled WGS sequence"/>
</dbReference>
<feature type="domain" description="(S)-ureidoglycine aminohydrolase cupin" evidence="1">
    <location>
        <begin position="41"/>
        <end position="113"/>
    </location>
</feature>
<dbReference type="InterPro" id="IPR011051">
    <property type="entry name" value="RmlC_Cupin_sf"/>
</dbReference>
<comment type="caution">
    <text evidence="2">The sequence shown here is derived from an EMBL/GenBank/DDBJ whole genome shotgun (WGS) entry which is preliminary data.</text>
</comment>
<accession>A0ABP7AK14</accession>
<keyword evidence="3" id="KW-1185">Reference proteome</keyword>
<name>A0ABP7AK14_9MICO</name>
<protein>
    <submittedName>
        <fullName evidence="2">Cupin domain-containing protein</fullName>
    </submittedName>
</protein>
<organism evidence="2 3">
    <name type="scientific">Microbacterium awajiense</name>
    <dbReference type="NCBI Taxonomy" id="415214"/>
    <lineage>
        <taxon>Bacteria</taxon>
        <taxon>Bacillati</taxon>
        <taxon>Actinomycetota</taxon>
        <taxon>Actinomycetes</taxon>
        <taxon>Micrococcales</taxon>
        <taxon>Microbacteriaceae</taxon>
        <taxon>Microbacterium</taxon>
    </lineage>
</organism>